<reference evidence="6 7" key="1">
    <citation type="submission" date="2023-10" db="EMBL/GenBank/DDBJ databases">
        <title>Complete Genome Sequence of Limnobacter thiooxidans CS-K2T, Isolated from freshwater lake sediments in Bavaria, Germany.</title>
        <authorList>
            <person name="Naruki M."/>
            <person name="Watanabe A."/>
            <person name="Warashina T."/>
            <person name="Morita T."/>
            <person name="Arakawa K."/>
        </authorList>
    </citation>
    <scope>NUCLEOTIDE SEQUENCE [LARGE SCALE GENOMIC DNA]</scope>
    <source>
        <strain evidence="6 7">CS-K2</strain>
    </source>
</reference>
<dbReference type="Pfam" id="PF01925">
    <property type="entry name" value="TauE"/>
    <property type="match status" value="1"/>
</dbReference>
<dbReference type="GO" id="GO:0005886">
    <property type="term" value="C:plasma membrane"/>
    <property type="evidence" value="ECO:0007669"/>
    <property type="project" value="UniProtKB-SubCell"/>
</dbReference>
<keyword evidence="3 5" id="KW-1133">Transmembrane helix</keyword>
<organism evidence="6 7">
    <name type="scientific">Limnobacter thiooxidans</name>
    <dbReference type="NCBI Taxonomy" id="131080"/>
    <lineage>
        <taxon>Bacteria</taxon>
        <taxon>Pseudomonadati</taxon>
        <taxon>Pseudomonadota</taxon>
        <taxon>Betaproteobacteria</taxon>
        <taxon>Burkholderiales</taxon>
        <taxon>Burkholderiaceae</taxon>
        <taxon>Limnobacter</taxon>
    </lineage>
</organism>
<evidence type="ECO:0000256" key="2">
    <source>
        <dbReference type="ARBA" id="ARBA00022692"/>
    </source>
</evidence>
<dbReference type="InterPro" id="IPR002781">
    <property type="entry name" value="TM_pro_TauE-like"/>
</dbReference>
<feature type="transmembrane region" description="Helical" evidence="5">
    <location>
        <begin position="238"/>
        <end position="256"/>
    </location>
</feature>
<evidence type="ECO:0000313" key="6">
    <source>
        <dbReference type="EMBL" id="BET27637.1"/>
    </source>
</evidence>
<feature type="transmembrane region" description="Helical" evidence="5">
    <location>
        <begin position="47"/>
        <end position="68"/>
    </location>
</feature>
<feature type="transmembrane region" description="Helical" evidence="5">
    <location>
        <begin position="181"/>
        <end position="200"/>
    </location>
</feature>
<keyword evidence="2 5" id="KW-0812">Transmembrane</keyword>
<keyword evidence="7" id="KW-1185">Reference proteome</keyword>
<evidence type="ECO:0000256" key="5">
    <source>
        <dbReference type="RuleBase" id="RU363041"/>
    </source>
</evidence>
<proteinExistence type="inferred from homology"/>
<sequence length="258" mass="27436">MEWPALTDLLLVLSLGAALGFFGGLFGIGGGIIAVPLFILGFGMDQALAQGTALVLMVPNLLIGWWRYNQHHKLPWLAVAAIGITATLTTWLTAKMAVQLDQDVLHWIFNLFILAVGVRMLLLRKNPSENASSSDQPRTAAMPIVGVLGGTSMGLLGMGGGLVATPLLTTVFKHTQTTAQALSLALVAPSSVMALTTYATAHRVDWNLGLPLAFGGLFTVSAGVAVAHYLPEKALRRSFAMVMIVAAFWLIVQSLHTH</sequence>
<evidence type="ECO:0000313" key="7">
    <source>
        <dbReference type="Proteomes" id="UP001329151"/>
    </source>
</evidence>
<protein>
    <recommendedName>
        <fullName evidence="5">Probable membrane transporter protein</fullName>
    </recommendedName>
</protein>
<comment type="subcellular location">
    <subcellularLocation>
        <location evidence="5">Cell membrane</location>
        <topology evidence="5">Multi-pass membrane protein</topology>
    </subcellularLocation>
    <subcellularLocation>
        <location evidence="1">Membrane</location>
        <topology evidence="1">Multi-pass membrane protein</topology>
    </subcellularLocation>
</comment>
<dbReference type="PANTHER" id="PTHR43701:SF2">
    <property type="entry name" value="MEMBRANE TRANSPORTER PROTEIN YJNA-RELATED"/>
    <property type="match status" value="1"/>
</dbReference>
<dbReference type="InterPro" id="IPR051598">
    <property type="entry name" value="TSUP/Inactive_protease-like"/>
</dbReference>
<dbReference type="AlphaFoldDB" id="A0AA86JMU3"/>
<feature type="transmembrane region" description="Helical" evidence="5">
    <location>
        <begin position="104"/>
        <end position="122"/>
    </location>
</feature>
<keyword evidence="4 5" id="KW-0472">Membrane</keyword>
<dbReference type="Proteomes" id="UP001329151">
    <property type="component" value="Chromosome"/>
</dbReference>
<dbReference type="RefSeq" id="WP_130557302.1">
    <property type="nucleotide sequence ID" value="NZ_AP028947.1"/>
</dbReference>
<comment type="similarity">
    <text evidence="5">Belongs to the 4-toluene sulfonate uptake permease (TSUP) (TC 2.A.102) family.</text>
</comment>
<name>A0AA86JMU3_9BURK</name>
<dbReference type="KEGG" id="lto:RGQ30_31380"/>
<evidence type="ECO:0000256" key="3">
    <source>
        <dbReference type="ARBA" id="ARBA00022989"/>
    </source>
</evidence>
<feature type="transmembrane region" description="Helical" evidence="5">
    <location>
        <begin position="74"/>
        <end position="92"/>
    </location>
</feature>
<evidence type="ECO:0000256" key="4">
    <source>
        <dbReference type="ARBA" id="ARBA00023136"/>
    </source>
</evidence>
<feature type="transmembrane region" description="Helical" evidence="5">
    <location>
        <begin position="212"/>
        <end position="231"/>
    </location>
</feature>
<feature type="transmembrane region" description="Helical" evidence="5">
    <location>
        <begin position="142"/>
        <end position="169"/>
    </location>
</feature>
<keyword evidence="5" id="KW-1003">Cell membrane</keyword>
<dbReference type="PANTHER" id="PTHR43701">
    <property type="entry name" value="MEMBRANE TRANSPORTER PROTEIN MJ0441-RELATED"/>
    <property type="match status" value="1"/>
</dbReference>
<feature type="transmembrane region" description="Helical" evidence="5">
    <location>
        <begin position="12"/>
        <end position="40"/>
    </location>
</feature>
<evidence type="ECO:0000256" key="1">
    <source>
        <dbReference type="ARBA" id="ARBA00004141"/>
    </source>
</evidence>
<gene>
    <name evidence="6" type="ORF">RGQ30_31380</name>
</gene>
<accession>A0AA86JMU3</accession>
<dbReference type="EMBL" id="AP028947">
    <property type="protein sequence ID" value="BET27637.1"/>
    <property type="molecule type" value="Genomic_DNA"/>
</dbReference>